<keyword evidence="3" id="KW-1185">Reference proteome</keyword>
<dbReference type="Proteomes" id="UP000815677">
    <property type="component" value="Unassembled WGS sequence"/>
</dbReference>
<reference evidence="2" key="1">
    <citation type="submission" date="2014-09" db="EMBL/GenBank/DDBJ databases">
        <title>Genome sequence of the luminous mushroom Mycena chlorophos for searching fungal bioluminescence genes.</title>
        <authorList>
            <person name="Tanaka Y."/>
            <person name="Kasuga D."/>
            <person name="Oba Y."/>
            <person name="Hase S."/>
            <person name="Sato K."/>
            <person name="Oba Y."/>
            <person name="Sakakibara Y."/>
        </authorList>
    </citation>
    <scope>NUCLEOTIDE SEQUENCE</scope>
</reference>
<evidence type="ECO:0000313" key="2">
    <source>
        <dbReference type="EMBL" id="GAT45601.1"/>
    </source>
</evidence>
<proteinExistence type="predicted"/>
<feature type="region of interest" description="Disordered" evidence="1">
    <location>
        <begin position="1"/>
        <end position="28"/>
    </location>
</feature>
<feature type="region of interest" description="Disordered" evidence="1">
    <location>
        <begin position="47"/>
        <end position="96"/>
    </location>
</feature>
<evidence type="ECO:0000313" key="3">
    <source>
        <dbReference type="Proteomes" id="UP000815677"/>
    </source>
</evidence>
<name>A0ABQ0L383_MYCCL</name>
<gene>
    <name evidence="2" type="ORF">MCHLO_03168</name>
</gene>
<sequence>MQRFPLKVDRREQVPPPKSPLSDPSAAPACLCKKRQCDPRAIAALDPNLLHPNGRSSRPGPSPPQTAFSNRLTPGAAARAPHQPFRPPTTALAPSA</sequence>
<dbReference type="EMBL" id="DF841551">
    <property type="protein sequence ID" value="GAT45601.1"/>
    <property type="molecule type" value="Genomic_DNA"/>
</dbReference>
<evidence type="ECO:0000256" key="1">
    <source>
        <dbReference type="SAM" id="MobiDB-lite"/>
    </source>
</evidence>
<protein>
    <submittedName>
        <fullName evidence="2">Uncharacterized protein</fullName>
    </submittedName>
</protein>
<feature type="compositionally biased region" description="Basic and acidic residues" evidence="1">
    <location>
        <begin position="1"/>
        <end position="13"/>
    </location>
</feature>
<organism evidence="2 3">
    <name type="scientific">Mycena chlorophos</name>
    <name type="common">Agaric fungus</name>
    <name type="synonym">Agaricus chlorophos</name>
    <dbReference type="NCBI Taxonomy" id="658473"/>
    <lineage>
        <taxon>Eukaryota</taxon>
        <taxon>Fungi</taxon>
        <taxon>Dikarya</taxon>
        <taxon>Basidiomycota</taxon>
        <taxon>Agaricomycotina</taxon>
        <taxon>Agaricomycetes</taxon>
        <taxon>Agaricomycetidae</taxon>
        <taxon>Agaricales</taxon>
        <taxon>Marasmiineae</taxon>
        <taxon>Mycenaceae</taxon>
        <taxon>Mycena</taxon>
    </lineage>
</organism>
<accession>A0ABQ0L383</accession>